<dbReference type="AlphaFoldDB" id="A0A8X7TI23"/>
<dbReference type="EMBL" id="JAAMPC010000466">
    <property type="protein sequence ID" value="KAG2242489.1"/>
    <property type="molecule type" value="Genomic_DNA"/>
</dbReference>
<reference evidence="1 2" key="1">
    <citation type="submission" date="2020-02" db="EMBL/GenBank/DDBJ databases">
        <authorList>
            <person name="Ma Q."/>
            <person name="Huang Y."/>
            <person name="Song X."/>
            <person name="Pei D."/>
        </authorList>
    </citation>
    <scope>NUCLEOTIDE SEQUENCE [LARGE SCALE GENOMIC DNA]</scope>
    <source>
        <strain evidence="1">Sxm20200214</strain>
        <tissue evidence="1">Leaf</tissue>
    </source>
</reference>
<organism evidence="1 2">
    <name type="scientific">Brassica carinata</name>
    <name type="common">Ethiopian mustard</name>
    <name type="synonym">Abyssinian cabbage</name>
    <dbReference type="NCBI Taxonomy" id="52824"/>
    <lineage>
        <taxon>Eukaryota</taxon>
        <taxon>Viridiplantae</taxon>
        <taxon>Streptophyta</taxon>
        <taxon>Embryophyta</taxon>
        <taxon>Tracheophyta</taxon>
        <taxon>Spermatophyta</taxon>
        <taxon>Magnoliopsida</taxon>
        <taxon>eudicotyledons</taxon>
        <taxon>Gunneridae</taxon>
        <taxon>Pentapetalae</taxon>
        <taxon>rosids</taxon>
        <taxon>malvids</taxon>
        <taxon>Brassicales</taxon>
        <taxon>Brassicaceae</taxon>
        <taxon>Brassiceae</taxon>
        <taxon>Brassica</taxon>
    </lineage>
</organism>
<comment type="caution">
    <text evidence="1">The sequence shown here is derived from an EMBL/GenBank/DDBJ whole genome shotgun (WGS) entry which is preliminary data.</text>
</comment>
<protein>
    <submittedName>
        <fullName evidence="1">Uncharacterized protein</fullName>
    </submittedName>
</protein>
<accession>A0A8X7TI23</accession>
<evidence type="ECO:0000313" key="1">
    <source>
        <dbReference type="EMBL" id="KAG2242489.1"/>
    </source>
</evidence>
<dbReference type="OrthoDB" id="1105378at2759"/>
<name>A0A8X7TI23_BRACI</name>
<keyword evidence="2" id="KW-1185">Reference proteome</keyword>
<dbReference type="Proteomes" id="UP000886595">
    <property type="component" value="Unassembled WGS sequence"/>
</dbReference>
<gene>
    <name evidence="1" type="ORF">Bca52824_095660</name>
</gene>
<evidence type="ECO:0000313" key="2">
    <source>
        <dbReference type="Proteomes" id="UP000886595"/>
    </source>
</evidence>
<proteinExistence type="predicted"/>
<sequence length="117" mass="13283">MANDILFWAKESSCKPFQESLFLVSDQFRGDPYYVELLHHLVSGHLDIFFVSPTQDINKPESPEWPGLLIDEGAYRFLIETSGIPDEPCPKKRKADAGVLFMLEAEEETSGMDCSRL</sequence>